<dbReference type="HAMAP" id="MF_01808">
    <property type="entry name" value="Recomb_XerC_XerD"/>
    <property type="match status" value="1"/>
</dbReference>
<dbReference type="GO" id="GO:0009037">
    <property type="term" value="F:tyrosine-based site-specific recombinase activity"/>
    <property type="evidence" value="ECO:0007669"/>
    <property type="project" value="UniProtKB-UniRule"/>
</dbReference>
<comment type="caution">
    <text evidence="15">The sequence shown here is derived from an EMBL/GenBank/DDBJ whole genome shotgun (WGS) entry which is preliminary data.</text>
</comment>
<dbReference type="InterPro" id="IPR011010">
    <property type="entry name" value="DNA_brk_join_enz"/>
</dbReference>
<dbReference type="InterPro" id="IPR010998">
    <property type="entry name" value="Integrase_recombinase_N"/>
</dbReference>
<dbReference type="GO" id="GO:0007059">
    <property type="term" value="P:chromosome segregation"/>
    <property type="evidence" value="ECO:0007669"/>
    <property type="project" value="UniProtKB-UniRule"/>
</dbReference>
<dbReference type="InterPro" id="IPR002104">
    <property type="entry name" value="Integrase_catalytic"/>
</dbReference>
<evidence type="ECO:0000313" key="16">
    <source>
        <dbReference type="Proteomes" id="UP000178724"/>
    </source>
</evidence>
<dbReference type="InterPro" id="IPR044068">
    <property type="entry name" value="CB"/>
</dbReference>
<feature type="active site" evidence="11">
    <location>
        <position position="240"/>
    </location>
</feature>
<dbReference type="SUPFAM" id="SSF56349">
    <property type="entry name" value="DNA breaking-rejoining enzymes"/>
    <property type="match status" value="1"/>
</dbReference>
<evidence type="ECO:0000256" key="8">
    <source>
        <dbReference type="ARBA" id="ARBA00023125"/>
    </source>
</evidence>
<evidence type="ECO:0000313" key="15">
    <source>
        <dbReference type="EMBL" id="OGB88824.1"/>
    </source>
</evidence>
<feature type="active site" evidence="11">
    <location>
        <position position="237"/>
    </location>
</feature>
<evidence type="ECO:0000256" key="9">
    <source>
        <dbReference type="ARBA" id="ARBA00023172"/>
    </source>
</evidence>
<evidence type="ECO:0000259" key="14">
    <source>
        <dbReference type="PROSITE" id="PS51900"/>
    </source>
</evidence>
<comment type="function">
    <text evidence="11">Site-specific tyrosine recombinase, which acts by catalyzing the cutting and rejoining of the recombining DNA molecules. The XerC-XerD complex is essential to convert dimers of the bacterial chromosome into monomers to permit their segregation at cell division. It also contributes to the segregational stability of plasmids.</text>
</comment>
<comment type="subunit">
    <text evidence="11">Forms a cyclic heterotetrameric complex composed of two molecules of XerC and two molecules of XerD.</text>
</comment>
<evidence type="ECO:0000256" key="1">
    <source>
        <dbReference type="ARBA" id="ARBA00004496"/>
    </source>
</evidence>
<dbReference type="GO" id="GO:0051301">
    <property type="term" value="P:cell division"/>
    <property type="evidence" value="ECO:0007669"/>
    <property type="project" value="UniProtKB-UniRule"/>
</dbReference>
<dbReference type="NCBIfam" id="NF001399">
    <property type="entry name" value="PRK00283.1"/>
    <property type="match status" value="1"/>
</dbReference>
<dbReference type="InterPro" id="IPR013762">
    <property type="entry name" value="Integrase-like_cat_sf"/>
</dbReference>
<comment type="subcellular location">
    <subcellularLocation>
        <location evidence="1 11">Cytoplasm</location>
    </subcellularLocation>
</comment>
<evidence type="ECO:0000256" key="5">
    <source>
        <dbReference type="ARBA" id="ARBA00022618"/>
    </source>
</evidence>
<dbReference type="EMBL" id="METM01000033">
    <property type="protein sequence ID" value="OGB88824.1"/>
    <property type="molecule type" value="Genomic_DNA"/>
</dbReference>
<accession>A0A1F4PYS1</accession>
<dbReference type="InterPro" id="IPR050090">
    <property type="entry name" value="Tyrosine_recombinase_XerCD"/>
</dbReference>
<dbReference type="PROSITE" id="PS51900">
    <property type="entry name" value="CB"/>
    <property type="match status" value="1"/>
</dbReference>
<gene>
    <name evidence="11" type="primary">xerC</name>
    <name evidence="15" type="ORF">A2625_02125</name>
</gene>
<evidence type="ECO:0000256" key="11">
    <source>
        <dbReference type="HAMAP-Rule" id="MF_01808"/>
    </source>
</evidence>
<keyword evidence="4 11" id="KW-0963">Cytoplasm</keyword>
<dbReference type="InterPro" id="IPR004107">
    <property type="entry name" value="Integrase_SAM-like_N"/>
</dbReference>
<evidence type="ECO:0000256" key="2">
    <source>
        <dbReference type="ARBA" id="ARBA00006657"/>
    </source>
</evidence>
<dbReference type="Gene3D" id="1.10.443.10">
    <property type="entry name" value="Intergrase catalytic core"/>
    <property type="match status" value="1"/>
</dbReference>
<reference evidence="15 16" key="1">
    <citation type="journal article" date="2016" name="Nat. Commun.">
        <title>Thousands of microbial genomes shed light on interconnected biogeochemical processes in an aquifer system.</title>
        <authorList>
            <person name="Anantharaman K."/>
            <person name="Brown C.T."/>
            <person name="Hug L.A."/>
            <person name="Sharon I."/>
            <person name="Castelle C.J."/>
            <person name="Probst A.J."/>
            <person name="Thomas B.C."/>
            <person name="Singh A."/>
            <person name="Wilkins M.J."/>
            <person name="Karaoz U."/>
            <person name="Brodie E.L."/>
            <person name="Williams K.H."/>
            <person name="Hubbard S.S."/>
            <person name="Banfield J.F."/>
        </authorList>
    </citation>
    <scope>NUCLEOTIDE SEQUENCE [LARGE SCALE GENOMIC DNA]</scope>
</reference>
<organism evidence="15 16">
    <name type="scientific">candidate division WOR-1 bacterium RIFCSPHIGHO2_01_FULL_53_15</name>
    <dbReference type="NCBI Taxonomy" id="1802564"/>
    <lineage>
        <taxon>Bacteria</taxon>
        <taxon>Bacillati</taxon>
        <taxon>Saganbacteria</taxon>
    </lineage>
</organism>
<comment type="similarity">
    <text evidence="3">Belongs to the 'phage' integrase family. XerD subfamily.</text>
</comment>
<feature type="active site" evidence="11">
    <location>
        <position position="167"/>
    </location>
</feature>
<dbReference type="InterPro" id="IPR011931">
    <property type="entry name" value="Recomb_XerC"/>
</dbReference>
<comment type="similarity">
    <text evidence="2 11">Belongs to the 'phage' integrase family. XerC subfamily.</text>
</comment>
<keyword evidence="6 11" id="KW-0159">Chromosome partition</keyword>
<feature type="domain" description="Tyr recombinase" evidence="13">
    <location>
        <begin position="103"/>
        <end position="285"/>
    </location>
</feature>
<dbReference type="InterPro" id="IPR023009">
    <property type="entry name" value="Tyrosine_recombinase_XerC/XerD"/>
</dbReference>
<dbReference type="AlphaFoldDB" id="A0A1F4PYS1"/>
<evidence type="ECO:0000256" key="6">
    <source>
        <dbReference type="ARBA" id="ARBA00022829"/>
    </source>
</evidence>
<dbReference type="GO" id="GO:0005737">
    <property type="term" value="C:cytoplasm"/>
    <property type="evidence" value="ECO:0007669"/>
    <property type="project" value="UniProtKB-SubCell"/>
</dbReference>
<dbReference type="Pfam" id="PF00589">
    <property type="entry name" value="Phage_integrase"/>
    <property type="match status" value="1"/>
</dbReference>
<keyword evidence="8 11" id="KW-0238">DNA-binding</keyword>
<dbReference type="NCBIfam" id="TIGR02224">
    <property type="entry name" value="recomb_XerC"/>
    <property type="match status" value="1"/>
</dbReference>
<feature type="active site" evidence="11">
    <location>
        <position position="263"/>
    </location>
</feature>
<dbReference type="PANTHER" id="PTHR30349">
    <property type="entry name" value="PHAGE INTEGRASE-RELATED"/>
    <property type="match status" value="1"/>
</dbReference>
<evidence type="ECO:0000259" key="13">
    <source>
        <dbReference type="PROSITE" id="PS51898"/>
    </source>
</evidence>
<evidence type="ECO:0000256" key="7">
    <source>
        <dbReference type="ARBA" id="ARBA00022908"/>
    </source>
</evidence>
<sequence length="291" mass="33133">MKEEIKDFIAYLKVERGYSENTTGSYERDLGQFSKYARGKALAQIDRDVVKNYIDHLNNEGFSAASIERKIACLKSFYKYMIGEGQVRENPTADFKLPKKAKRLPKSLNMTETVRLLNSTRGEDHLMIRDAALLELLYATGMRASEIVGLNVSDINFDVSFVRCFGKGSKERVVPVGKTALAAIKRYLGKARAEFPQKDKEALFIDKNGERLTRQGLWHIIKRYVKKAGIKEKTSPHTLRHSFATHLLEKGADLRSVQEMLGHSDIATTQIYTSVSRERLKKMYLKAHPRA</sequence>
<dbReference type="NCBIfam" id="TIGR02225">
    <property type="entry name" value="recomb_XerD"/>
    <property type="match status" value="1"/>
</dbReference>
<dbReference type="CDD" id="cd00798">
    <property type="entry name" value="INT_XerDC_C"/>
    <property type="match status" value="1"/>
</dbReference>
<keyword evidence="9 11" id="KW-0233">DNA recombination</keyword>
<evidence type="ECO:0000256" key="12">
    <source>
        <dbReference type="NCBIfam" id="TIGR02224"/>
    </source>
</evidence>
<feature type="domain" description="Core-binding (CB)" evidence="14">
    <location>
        <begin position="1"/>
        <end position="82"/>
    </location>
</feature>
<dbReference type="GO" id="GO:0003677">
    <property type="term" value="F:DNA binding"/>
    <property type="evidence" value="ECO:0007669"/>
    <property type="project" value="UniProtKB-UniRule"/>
</dbReference>
<keyword evidence="5 11" id="KW-0132">Cell division</keyword>
<name>A0A1F4PYS1_UNCSA</name>
<keyword evidence="10 11" id="KW-0131">Cell cycle</keyword>
<feature type="active site" evidence="11">
    <location>
        <position position="143"/>
    </location>
</feature>
<evidence type="ECO:0000256" key="10">
    <source>
        <dbReference type="ARBA" id="ARBA00023306"/>
    </source>
</evidence>
<evidence type="ECO:0000256" key="4">
    <source>
        <dbReference type="ARBA" id="ARBA00022490"/>
    </source>
</evidence>
<dbReference type="PROSITE" id="PS51898">
    <property type="entry name" value="TYR_RECOMBINASE"/>
    <property type="match status" value="1"/>
</dbReference>
<dbReference type="NCBIfam" id="NF040815">
    <property type="entry name" value="recomb_XerA_Arch"/>
    <property type="match status" value="1"/>
</dbReference>
<protein>
    <recommendedName>
        <fullName evidence="11 12">Tyrosine recombinase XerC</fullName>
    </recommendedName>
</protein>
<proteinExistence type="inferred from homology"/>
<dbReference type="GO" id="GO:0006313">
    <property type="term" value="P:DNA transposition"/>
    <property type="evidence" value="ECO:0007669"/>
    <property type="project" value="UniProtKB-UniRule"/>
</dbReference>
<dbReference type="PANTHER" id="PTHR30349:SF81">
    <property type="entry name" value="TYROSINE RECOMBINASE XERC"/>
    <property type="match status" value="1"/>
</dbReference>
<dbReference type="Proteomes" id="UP000178724">
    <property type="component" value="Unassembled WGS sequence"/>
</dbReference>
<evidence type="ECO:0000256" key="3">
    <source>
        <dbReference type="ARBA" id="ARBA00010450"/>
    </source>
</evidence>
<feature type="active site" description="O-(3'-phospho-DNA)-tyrosine intermediate" evidence="11">
    <location>
        <position position="272"/>
    </location>
</feature>
<keyword evidence="7 11" id="KW-0229">DNA integration</keyword>
<dbReference type="InterPro" id="IPR011932">
    <property type="entry name" value="Recomb_XerD"/>
</dbReference>
<dbReference type="Pfam" id="PF02899">
    <property type="entry name" value="Phage_int_SAM_1"/>
    <property type="match status" value="1"/>
</dbReference>
<dbReference type="Gene3D" id="1.10.150.130">
    <property type="match status" value="1"/>
</dbReference>